<gene>
    <name evidence="3" type="ORF">E5676_scaffold482G00050</name>
    <name evidence="2" type="ORF">E6C27_scaffold269G00790</name>
</gene>
<comment type="caution">
    <text evidence="2">The sequence shown here is derived from an EMBL/GenBank/DDBJ whole genome shotgun (WGS) entry which is preliminary data.</text>
</comment>
<sequence length="81" mass="9147">MSDRPYFPISHLQGESVSEKSNNTFEFINPTPSIAFDVDPHPIILSINQVPSKMYYKRNLRKEVGSPTSKPSAPVQDFEPP</sequence>
<proteinExistence type="predicted"/>
<dbReference type="Proteomes" id="UP000321947">
    <property type="component" value="Unassembled WGS sequence"/>
</dbReference>
<evidence type="ECO:0000256" key="1">
    <source>
        <dbReference type="SAM" id="MobiDB-lite"/>
    </source>
</evidence>
<evidence type="ECO:0000313" key="2">
    <source>
        <dbReference type="EMBL" id="KAA0032990.1"/>
    </source>
</evidence>
<feature type="region of interest" description="Disordered" evidence="1">
    <location>
        <begin position="61"/>
        <end position="81"/>
    </location>
</feature>
<organism evidence="2 4">
    <name type="scientific">Cucumis melo var. makuwa</name>
    <name type="common">Oriental melon</name>
    <dbReference type="NCBI Taxonomy" id="1194695"/>
    <lineage>
        <taxon>Eukaryota</taxon>
        <taxon>Viridiplantae</taxon>
        <taxon>Streptophyta</taxon>
        <taxon>Embryophyta</taxon>
        <taxon>Tracheophyta</taxon>
        <taxon>Spermatophyta</taxon>
        <taxon>Magnoliopsida</taxon>
        <taxon>eudicotyledons</taxon>
        <taxon>Gunneridae</taxon>
        <taxon>Pentapetalae</taxon>
        <taxon>rosids</taxon>
        <taxon>fabids</taxon>
        <taxon>Cucurbitales</taxon>
        <taxon>Cucurbitaceae</taxon>
        <taxon>Benincaseae</taxon>
        <taxon>Cucumis</taxon>
    </lineage>
</organism>
<accession>A0A5A7SQ07</accession>
<dbReference type="EMBL" id="SSTD01005249">
    <property type="protein sequence ID" value="TYK21976.1"/>
    <property type="molecule type" value="Genomic_DNA"/>
</dbReference>
<dbReference type="EMBL" id="SSTE01020983">
    <property type="protein sequence ID" value="KAA0032990.1"/>
    <property type="molecule type" value="Genomic_DNA"/>
</dbReference>
<dbReference type="Proteomes" id="UP000321393">
    <property type="component" value="Unassembled WGS sequence"/>
</dbReference>
<evidence type="ECO:0000313" key="3">
    <source>
        <dbReference type="EMBL" id="TYK21976.1"/>
    </source>
</evidence>
<protein>
    <submittedName>
        <fullName evidence="2">E3 ubiquitin-protein ligase PRT1 isoform X2</fullName>
    </submittedName>
</protein>
<evidence type="ECO:0000313" key="5">
    <source>
        <dbReference type="Proteomes" id="UP000321947"/>
    </source>
</evidence>
<dbReference type="AlphaFoldDB" id="A0A5A7SQ07"/>
<evidence type="ECO:0000313" key="4">
    <source>
        <dbReference type="Proteomes" id="UP000321393"/>
    </source>
</evidence>
<name>A0A5A7SQ07_CUCMM</name>
<reference evidence="4 5" key="1">
    <citation type="submission" date="2019-08" db="EMBL/GenBank/DDBJ databases">
        <title>Draft genome sequences of two oriental melons (Cucumis melo L. var makuwa).</title>
        <authorList>
            <person name="Kwon S.-Y."/>
        </authorList>
    </citation>
    <scope>NUCLEOTIDE SEQUENCE [LARGE SCALE GENOMIC DNA]</scope>
    <source>
        <strain evidence="5">cv. Chang Bougi</strain>
        <strain evidence="4">cv. SW 3</strain>
        <tissue evidence="2">Leaf</tissue>
    </source>
</reference>